<dbReference type="Proteomes" id="UP000076837">
    <property type="component" value="Unassembled WGS sequence"/>
</dbReference>
<evidence type="ECO:0000313" key="1">
    <source>
        <dbReference type="EMBL" id="KZM21291.1"/>
    </source>
</evidence>
<evidence type="ECO:0000313" key="2">
    <source>
        <dbReference type="Proteomes" id="UP000076837"/>
    </source>
</evidence>
<dbReference type="AlphaFoldDB" id="A0A163ANM7"/>
<accession>A0A163ANM7</accession>
<protein>
    <submittedName>
        <fullName evidence="1">Uncharacterized protein</fullName>
    </submittedName>
</protein>
<proteinExistence type="predicted"/>
<reference evidence="1 2" key="1">
    <citation type="journal article" date="2016" name="Sci. Rep.">
        <title>Draft genome sequencing and secretome analysis of fungal phytopathogen Ascochyta rabiei provides insight into the necrotrophic effector repertoire.</title>
        <authorList>
            <person name="Verma S."/>
            <person name="Gazara R.K."/>
            <person name="Nizam S."/>
            <person name="Parween S."/>
            <person name="Chattopadhyay D."/>
            <person name="Verma P.K."/>
        </authorList>
    </citation>
    <scope>NUCLEOTIDE SEQUENCE [LARGE SCALE GENOMIC DNA]</scope>
    <source>
        <strain evidence="1 2">ArDII</strain>
    </source>
</reference>
<name>A0A163ANM7_DIDRA</name>
<comment type="caution">
    <text evidence="1">The sequence shown here is derived from an EMBL/GenBank/DDBJ whole genome shotgun (WGS) entry which is preliminary data.</text>
</comment>
<dbReference type="OrthoDB" id="3786143at2759"/>
<gene>
    <name evidence="1" type="ORF">ST47_g7556</name>
</gene>
<organism evidence="1 2">
    <name type="scientific">Didymella rabiei</name>
    <name type="common">Chickpea ascochyta blight fungus</name>
    <name type="synonym">Mycosphaerella rabiei</name>
    <dbReference type="NCBI Taxonomy" id="5454"/>
    <lineage>
        <taxon>Eukaryota</taxon>
        <taxon>Fungi</taxon>
        <taxon>Dikarya</taxon>
        <taxon>Ascomycota</taxon>
        <taxon>Pezizomycotina</taxon>
        <taxon>Dothideomycetes</taxon>
        <taxon>Pleosporomycetidae</taxon>
        <taxon>Pleosporales</taxon>
        <taxon>Pleosporineae</taxon>
        <taxon>Didymellaceae</taxon>
        <taxon>Ascochyta</taxon>
    </lineage>
</organism>
<sequence length="139" mass="15797">MGVSVRQLLYNIESLVVTHLENDVGFQIPVPEALQWAPDFEHAVADCIVHLRTGDDLVESILNDSKAQHECKEKYTRPVQSEYRRCARKVLGPVFKSWTPSRTQGFNKGFHGVLKMVSGRGINWEKLRCKLMMEAGRGN</sequence>
<dbReference type="EMBL" id="JYNV01000252">
    <property type="protein sequence ID" value="KZM21291.1"/>
    <property type="molecule type" value="Genomic_DNA"/>
</dbReference>
<keyword evidence="2" id="KW-1185">Reference proteome</keyword>